<dbReference type="PROSITE" id="PS50005">
    <property type="entry name" value="TPR"/>
    <property type="match status" value="1"/>
</dbReference>
<dbReference type="Gene3D" id="3.40.30.10">
    <property type="entry name" value="Glutaredoxin"/>
    <property type="match status" value="1"/>
</dbReference>
<dbReference type="InterPro" id="IPR036249">
    <property type="entry name" value="Thioredoxin-like_sf"/>
</dbReference>
<dbReference type="SMART" id="SM00028">
    <property type="entry name" value="TPR"/>
    <property type="match status" value="2"/>
</dbReference>
<dbReference type="Proteomes" id="UP000652761">
    <property type="component" value="Unassembled WGS sequence"/>
</dbReference>
<organism evidence="5 6">
    <name type="scientific">Colocasia esculenta</name>
    <name type="common">Wild taro</name>
    <name type="synonym">Arum esculentum</name>
    <dbReference type="NCBI Taxonomy" id="4460"/>
    <lineage>
        <taxon>Eukaryota</taxon>
        <taxon>Viridiplantae</taxon>
        <taxon>Streptophyta</taxon>
        <taxon>Embryophyta</taxon>
        <taxon>Tracheophyta</taxon>
        <taxon>Spermatophyta</taxon>
        <taxon>Magnoliopsida</taxon>
        <taxon>Liliopsida</taxon>
        <taxon>Araceae</taxon>
        <taxon>Aroideae</taxon>
        <taxon>Colocasieae</taxon>
        <taxon>Colocasia</taxon>
    </lineage>
</organism>
<dbReference type="SUPFAM" id="SSF52833">
    <property type="entry name" value="Thioredoxin-like"/>
    <property type="match status" value="1"/>
</dbReference>
<dbReference type="InterPro" id="IPR011990">
    <property type="entry name" value="TPR-like_helical_dom_sf"/>
</dbReference>
<accession>A0A843VZP9</accession>
<feature type="repeat" description="TPR" evidence="3">
    <location>
        <begin position="243"/>
        <end position="276"/>
    </location>
</feature>
<keyword evidence="6" id="KW-1185">Reference proteome</keyword>
<sequence>MEAVPWAHSSACSFYPSSKSPFPPPRRTPPLPPSGRRRRPRLEVNCGEKVEIRVCVNRSCNRMGSREILAVLSDISPPEVSVNSCGCLGRCGAGPNLVVLPEGTLVGHCGTPARGAELLAQACRGARGGGEGSFDPRKNLEALALRKKGEVELVERGNPTEADGLLSQAIDLKPSGGLHIIYKSRSYNNFVRSVARLKLGNSVSALEDANEALKIAPNFPQVLCHLELNIEILLQGFISFSCYEAYICQGDAFMAMGELSKAEKAYLEALQIDPSIRHSKSFKERIAKLQQKVVEAISRTSICQYSKHTESGH</sequence>
<evidence type="ECO:0000256" key="2">
    <source>
        <dbReference type="ARBA" id="ARBA00022803"/>
    </source>
</evidence>
<dbReference type="AlphaFoldDB" id="A0A843VZP9"/>
<dbReference type="CDD" id="cd02980">
    <property type="entry name" value="TRX_Fd_family"/>
    <property type="match status" value="1"/>
</dbReference>
<feature type="compositionally biased region" description="Pro residues" evidence="4">
    <location>
        <begin position="21"/>
        <end position="33"/>
    </location>
</feature>
<name>A0A843VZP9_COLES</name>
<dbReference type="OrthoDB" id="2423701at2759"/>
<evidence type="ECO:0000256" key="3">
    <source>
        <dbReference type="PROSITE-ProRule" id="PRU00339"/>
    </source>
</evidence>
<dbReference type="Pfam" id="PF07719">
    <property type="entry name" value="TPR_2"/>
    <property type="match status" value="1"/>
</dbReference>
<dbReference type="PANTHER" id="PTHR47682">
    <property type="entry name" value="TETRATRICOPEPTIDE REPEAT (TPR)-CONTAINING PROTEIN"/>
    <property type="match status" value="1"/>
</dbReference>
<evidence type="ECO:0000313" key="6">
    <source>
        <dbReference type="Proteomes" id="UP000652761"/>
    </source>
</evidence>
<dbReference type="PANTHER" id="PTHR47682:SF1">
    <property type="entry name" value="TETRATRICOPEPTIDE REPEAT (TPR)-CONTAINING PROTEIN"/>
    <property type="match status" value="1"/>
</dbReference>
<comment type="caution">
    <text evidence="5">The sequence shown here is derived from an EMBL/GenBank/DDBJ whole genome shotgun (WGS) entry which is preliminary data.</text>
</comment>
<feature type="region of interest" description="Disordered" evidence="4">
    <location>
        <begin position="1"/>
        <end position="39"/>
    </location>
</feature>
<keyword evidence="1" id="KW-0677">Repeat</keyword>
<proteinExistence type="predicted"/>
<protein>
    <submittedName>
        <fullName evidence="5">Uncharacterized protein</fullName>
    </submittedName>
</protein>
<evidence type="ECO:0000256" key="1">
    <source>
        <dbReference type="ARBA" id="ARBA00022737"/>
    </source>
</evidence>
<gene>
    <name evidence="5" type="ORF">Taro_030249</name>
</gene>
<reference evidence="5" key="1">
    <citation type="submission" date="2017-07" db="EMBL/GenBank/DDBJ databases">
        <title>Taro Niue Genome Assembly and Annotation.</title>
        <authorList>
            <person name="Atibalentja N."/>
            <person name="Keating K."/>
            <person name="Fields C.J."/>
        </authorList>
    </citation>
    <scope>NUCLEOTIDE SEQUENCE</scope>
    <source>
        <strain evidence="5">Niue_2</strain>
        <tissue evidence="5">Leaf</tissue>
    </source>
</reference>
<dbReference type="InterPro" id="IPR019734">
    <property type="entry name" value="TPR_rpt"/>
</dbReference>
<dbReference type="InterPro" id="IPR013105">
    <property type="entry name" value="TPR_2"/>
</dbReference>
<keyword evidence="2 3" id="KW-0802">TPR repeat</keyword>
<dbReference type="SUPFAM" id="SSF48452">
    <property type="entry name" value="TPR-like"/>
    <property type="match status" value="1"/>
</dbReference>
<evidence type="ECO:0000313" key="5">
    <source>
        <dbReference type="EMBL" id="MQL97553.1"/>
    </source>
</evidence>
<dbReference type="EMBL" id="NMUH01002067">
    <property type="protein sequence ID" value="MQL97553.1"/>
    <property type="molecule type" value="Genomic_DNA"/>
</dbReference>
<dbReference type="Gene3D" id="1.25.40.10">
    <property type="entry name" value="Tetratricopeptide repeat domain"/>
    <property type="match status" value="1"/>
</dbReference>
<evidence type="ECO:0000256" key="4">
    <source>
        <dbReference type="SAM" id="MobiDB-lite"/>
    </source>
</evidence>